<dbReference type="SMART" id="SM00220">
    <property type="entry name" value="S_TKc"/>
    <property type="match status" value="1"/>
</dbReference>
<gene>
    <name evidence="10" type="ORF">NDR86_10875</name>
</gene>
<dbReference type="InterPro" id="IPR007822">
    <property type="entry name" value="LANC-like"/>
</dbReference>
<reference evidence="10" key="1">
    <citation type="submission" date="2022-06" db="EMBL/GenBank/DDBJ databases">
        <title>Novel species in genus nocardia.</title>
        <authorList>
            <person name="Li F."/>
        </authorList>
    </citation>
    <scope>NUCLEOTIDE SEQUENCE</scope>
    <source>
        <strain evidence="10">CDC141</strain>
    </source>
</reference>
<keyword evidence="2" id="KW-0723">Serine/threonine-protein kinase</keyword>
<dbReference type="InterPro" id="IPR012341">
    <property type="entry name" value="6hp_glycosidase-like_sf"/>
</dbReference>
<evidence type="ECO:0000256" key="2">
    <source>
        <dbReference type="ARBA" id="ARBA00022527"/>
    </source>
</evidence>
<dbReference type="EC" id="2.7.11.1" evidence="1"/>
<dbReference type="SMART" id="SM01260">
    <property type="entry name" value="LANC_like"/>
    <property type="match status" value="1"/>
</dbReference>
<evidence type="ECO:0000313" key="10">
    <source>
        <dbReference type="EMBL" id="MCM6773975.1"/>
    </source>
</evidence>
<name>A0A9X2E5E0_9NOCA</name>
<keyword evidence="5" id="KW-0418">Kinase</keyword>
<evidence type="ECO:0000256" key="6">
    <source>
        <dbReference type="ARBA" id="ARBA00022840"/>
    </source>
</evidence>
<dbReference type="PANTHER" id="PTHR24363">
    <property type="entry name" value="SERINE/THREONINE PROTEIN KINASE"/>
    <property type="match status" value="1"/>
</dbReference>
<evidence type="ECO:0000256" key="7">
    <source>
        <dbReference type="ARBA" id="ARBA00047899"/>
    </source>
</evidence>
<sequence length="826" mass="88958">MVRPTTGSAMRGGYGFEQDAMRAATEYGRCAHLSATWLHVHNPEVSLRDHGWKLHISARPSQLERLAEIVVPELLAAGCHFRMIRSAAALQAVSGEAGGKAWTIYPSPAQIRELGTLLAELLRGEAAPRVPGDNRVAEDAPVYYRYGSFGRRGVPWHSRSVQQQPPWAVDPFLETADAPKYGLVEILSGNVYYAQDVRTGERVVVKQARARVAESDDGHDARVRLRNEHYVLERLSEISGVPRYLDHFRHGVDEYLVTSFDGRFTLAQDVARNGRYRVAAARPAEQTRRSLDRLATRLARILGDIHARGFIVADLSPKNIVIRQHTGEPTIIDFGLCNHGEVRPAGGTPGYATHAQLSGAPTTIADDLYALGMTLLFAATGADPAAPGPDPDTPRRRARQAIRRIYGPEPPPLIRCIAGLLDPDPDRPRAALSALGSGHPERFRTIAIPVAGIYRGPADLVDQLRAAIIERTNALLDQPGGWPEPGALQGAAGVGLELLHHLDRPEAAEAVRRLAHAAADTARRTRTPPGLFVGSTGIDVLLRRVRDEGIDAPSPTNPVLAEWDRRPGGDDLVEGGAGIGFGHCLLAEAVSTPPEDRPRHLAAARACASRFLDRTEDRKPCPPDHLPPAAGIDASIGMAHGQAGIIAFLTQLVRLGALPADEPAVNIRLAELYRHTRALIDRSSDRTAARLCVSWCRGLAGIGTTLLRVAALRGDAEAMDLALAAGTTCATWLPELNDPSACCGIAGVGDFLLRLSDATRDAHFTEAAWSAATQLLAHDLTDGTHVNPADPADQRRAVSWAYGHSGILGFLRRLHTGDAPATLGPF</sequence>
<dbReference type="SUPFAM" id="SSF56112">
    <property type="entry name" value="Protein kinase-like (PK-like)"/>
    <property type="match status" value="1"/>
</dbReference>
<evidence type="ECO:0000256" key="8">
    <source>
        <dbReference type="ARBA" id="ARBA00048679"/>
    </source>
</evidence>
<dbReference type="InterPro" id="IPR000719">
    <property type="entry name" value="Prot_kinase_dom"/>
</dbReference>
<dbReference type="RefSeq" id="WP_251911114.1">
    <property type="nucleotide sequence ID" value="NZ_JAMRXG010000004.1"/>
</dbReference>
<dbReference type="GO" id="GO:0004674">
    <property type="term" value="F:protein serine/threonine kinase activity"/>
    <property type="evidence" value="ECO:0007669"/>
    <property type="project" value="UniProtKB-KW"/>
</dbReference>
<dbReference type="GO" id="GO:0005524">
    <property type="term" value="F:ATP binding"/>
    <property type="evidence" value="ECO:0007669"/>
    <property type="project" value="UniProtKB-KW"/>
</dbReference>
<dbReference type="AlphaFoldDB" id="A0A9X2E5E0"/>
<evidence type="ECO:0000313" key="11">
    <source>
        <dbReference type="Proteomes" id="UP001139157"/>
    </source>
</evidence>
<dbReference type="PANTHER" id="PTHR24363:SF0">
    <property type="entry name" value="SERINE_THREONINE KINASE LIKE DOMAIN CONTAINING 1"/>
    <property type="match status" value="1"/>
</dbReference>
<comment type="catalytic activity">
    <reaction evidence="7">
        <text>L-threonyl-[protein] + ATP = O-phospho-L-threonyl-[protein] + ADP + H(+)</text>
        <dbReference type="Rhea" id="RHEA:46608"/>
        <dbReference type="Rhea" id="RHEA-COMP:11060"/>
        <dbReference type="Rhea" id="RHEA-COMP:11605"/>
        <dbReference type="ChEBI" id="CHEBI:15378"/>
        <dbReference type="ChEBI" id="CHEBI:30013"/>
        <dbReference type="ChEBI" id="CHEBI:30616"/>
        <dbReference type="ChEBI" id="CHEBI:61977"/>
        <dbReference type="ChEBI" id="CHEBI:456216"/>
        <dbReference type="EC" id="2.7.11.1"/>
    </reaction>
</comment>
<evidence type="ECO:0000256" key="3">
    <source>
        <dbReference type="ARBA" id="ARBA00022679"/>
    </source>
</evidence>
<keyword evidence="4" id="KW-0547">Nucleotide-binding</keyword>
<proteinExistence type="predicted"/>
<evidence type="ECO:0000256" key="5">
    <source>
        <dbReference type="ARBA" id="ARBA00022777"/>
    </source>
</evidence>
<dbReference type="EMBL" id="JAMRXG010000004">
    <property type="protein sequence ID" value="MCM6773975.1"/>
    <property type="molecule type" value="Genomic_DNA"/>
</dbReference>
<dbReference type="PRINTS" id="PR01950">
    <property type="entry name" value="LANCSUPER"/>
</dbReference>
<dbReference type="InterPro" id="IPR057929">
    <property type="entry name" value="RamC_N"/>
</dbReference>
<comment type="catalytic activity">
    <reaction evidence="8">
        <text>L-seryl-[protein] + ATP = O-phospho-L-seryl-[protein] + ADP + H(+)</text>
        <dbReference type="Rhea" id="RHEA:17989"/>
        <dbReference type="Rhea" id="RHEA-COMP:9863"/>
        <dbReference type="Rhea" id="RHEA-COMP:11604"/>
        <dbReference type="ChEBI" id="CHEBI:15378"/>
        <dbReference type="ChEBI" id="CHEBI:29999"/>
        <dbReference type="ChEBI" id="CHEBI:30616"/>
        <dbReference type="ChEBI" id="CHEBI:83421"/>
        <dbReference type="ChEBI" id="CHEBI:456216"/>
        <dbReference type="EC" id="2.7.11.1"/>
    </reaction>
</comment>
<dbReference type="Gene3D" id="1.50.10.10">
    <property type="match status" value="1"/>
</dbReference>
<protein>
    <recommendedName>
        <fullName evidence="1">non-specific serine/threonine protein kinase</fullName>
        <ecNumber evidence="1">2.7.11.1</ecNumber>
    </recommendedName>
</protein>
<dbReference type="SUPFAM" id="SSF158745">
    <property type="entry name" value="LanC-like"/>
    <property type="match status" value="1"/>
</dbReference>
<keyword evidence="11" id="KW-1185">Reference proteome</keyword>
<organism evidence="10 11">
    <name type="scientific">Nocardia pulmonis</name>
    <dbReference type="NCBI Taxonomy" id="2951408"/>
    <lineage>
        <taxon>Bacteria</taxon>
        <taxon>Bacillati</taxon>
        <taxon>Actinomycetota</taxon>
        <taxon>Actinomycetes</taxon>
        <taxon>Mycobacteriales</taxon>
        <taxon>Nocardiaceae</taxon>
        <taxon>Nocardia</taxon>
    </lineage>
</organism>
<dbReference type="Pfam" id="PF05147">
    <property type="entry name" value="LANC_like"/>
    <property type="match status" value="1"/>
</dbReference>
<dbReference type="InterPro" id="IPR011009">
    <property type="entry name" value="Kinase-like_dom_sf"/>
</dbReference>
<dbReference type="Pfam" id="PF25816">
    <property type="entry name" value="RamC_N"/>
    <property type="match status" value="1"/>
</dbReference>
<dbReference type="GO" id="GO:0031179">
    <property type="term" value="P:peptide modification"/>
    <property type="evidence" value="ECO:0007669"/>
    <property type="project" value="InterPro"/>
</dbReference>
<keyword evidence="6" id="KW-0067">ATP-binding</keyword>
<dbReference type="Proteomes" id="UP001139157">
    <property type="component" value="Unassembled WGS sequence"/>
</dbReference>
<accession>A0A9X2E5E0</accession>
<dbReference type="PROSITE" id="PS50011">
    <property type="entry name" value="PROTEIN_KINASE_DOM"/>
    <property type="match status" value="1"/>
</dbReference>
<evidence type="ECO:0000259" key="9">
    <source>
        <dbReference type="PROSITE" id="PS50011"/>
    </source>
</evidence>
<evidence type="ECO:0000256" key="1">
    <source>
        <dbReference type="ARBA" id="ARBA00012513"/>
    </source>
</evidence>
<evidence type="ECO:0000256" key="4">
    <source>
        <dbReference type="ARBA" id="ARBA00022741"/>
    </source>
</evidence>
<dbReference type="Gene3D" id="1.10.510.10">
    <property type="entry name" value="Transferase(Phosphotransferase) domain 1"/>
    <property type="match status" value="1"/>
</dbReference>
<comment type="caution">
    <text evidence="10">The sequence shown here is derived from an EMBL/GenBank/DDBJ whole genome shotgun (WGS) entry which is preliminary data.</text>
</comment>
<dbReference type="Pfam" id="PF00069">
    <property type="entry name" value="Pkinase"/>
    <property type="match status" value="1"/>
</dbReference>
<feature type="domain" description="Protein kinase" evidence="9">
    <location>
        <begin position="177"/>
        <end position="442"/>
    </location>
</feature>
<keyword evidence="3" id="KW-0808">Transferase</keyword>
<dbReference type="GO" id="GO:0005975">
    <property type="term" value="P:carbohydrate metabolic process"/>
    <property type="evidence" value="ECO:0007669"/>
    <property type="project" value="InterPro"/>
</dbReference>